<keyword evidence="2" id="KW-1185">Reference proteome</keyword>
<dbReference type="Proteomes" id="UP000299102">
    <property type="component" value="Unassembled WGS sequence"/>
</dbReference>
<name>A0A4C1W746_EUMVA</name>
<dbReference type="EMBL" id="BGZK01000475">
    <property type="protein sequence ID" value="GBP45994.1"/>
    <property type="molecule type" value="Genomic_DNA"/>
</dbReference>
<organism evidence="1 2">
    <name type="scientific">Eumeta variegata</name>
    <name type="common">Bagworm moth</name>
    <name type="synonym">Eumeta japonica</name>
    <dbReference type="NCBI Taxonomy" id="151549"/>
    <lineage>
        <taxon>Eukaryota</taxon>
        <taxon>Metazoa</taxon>
        <taxon>Ecdysozoa</taxon>
        <taxon>Arthropoda</taxon>
        <taxon>Hexapoda</taxon>
        <taxon>Insecta</taxon>
        <taxon>Pterygota</taxon>
        <taxon>Neoptera</taxon>
        <taxon>Endopterygota</taxon>
        <taxon>Lepidoptera</taxon>
        <taxon>Glossata</taxon>
        <taxon>Ditrysia</taxon>
        <taxon>Tineoidea</taxon>
        <taxon>Psychidae</taxon>
        <taxon>Oiketicinae</taxon>
        <taxon>Eumeta</taxon>
    </lineage>
</organism>
<gene>
    <name evidence="1" type="ORF">EVAR_24187_1</name>
</gene>
<evidence type="ECO:0000313" key="1">
    <source>
        <dbReference type="EMBL" id="GBP45994.1"/>
    </source>
</evidence>
<dbReference type="AlphaFoldDB" id="A0A4C1W746"/>
<sequence length="78" mass="8696">MFKCCARGRPIIVEWERDAWHSAGLSLVRLVDTRPADFKRRCGGRHSSLTPSITVLILQTLSKVSGPRGGLTARPPRR</sequence>
<evidence type="ECO:0000313" key="2">
    <source>
        <dbReference type="Proteomes" id="UP000299102"/>
    </source>
</evidence>
<comment type="caution">
    <text evidence="1">The sequence shown here is derived from an EMBL/GenBank/DDBJ whole genome shotgun (WGS) entry which is preliminary data.</text>
</comment>
<reference evidence="1 2" key="1">
    <citation type="journal article" date="2019" name="Commun. Biol.">
        <title>The bagworm genome reveals a unique fibroin gene that provides high tensile strength.</title>
        <authorList>
            <person name="Kono N."/>
            <person name="Nakamura H."/>
            <person name="Ohtoshi R."/>
            <person name="Tomita M."/>
            <person name="Numata K."/>
            <person name="Arakawa K."/>
        </authorList>
    </citation>
    <scope>NUCLEOTIDE SEQUENCE [LARGE SCALE GENOMIC DNA]</scope>
</reference>
<protein>
    <submittedName>
        <fullName evidence="1">Uncharacterized protein</fullName>
    </submittedName>
</protein>
<proteinExistence type="predicted"/>
<accession>A0A4C1W746</accession>